<keyword evidence="2" id="KW-0067">ATP-binding</keyword>
<dbReference type="Proteomes" id="UP001474421">
    <property type="component" value="Unassembled WGS sequence"/>
</dbReference>
<keyword evidence="2" id="KW-0378">Hydrolase</keyword>
<evidence type="ECO:0000256" key="1">
    <source>
        <dbReference type="SAM" id="MobiDB-lite"/>
    </source>
</evidence>
<proteinExistence type="predicted"/>
<sequence>MPGSPRRGGPAPQESVQLELGDETILKGVDESNALVLPSRKTQEKPATCLKCPGKKPLTKKQKKNLQKILEQKAKKEKVRSVQEASAGWSKKIKSVGGTRRKRGRLELEEEEEEEEKEVENSEEEEPLEQALPEASTTTETESRKVSKSPLPLPKELDKISGQRNATTKPLSEPAVFVPVDRSPDIQVSFESNP</sequence>
<protein>
    <submittedName>
        <fullName evidence="2">DHX37: putative ATP-dependent RNA helicase DHX37</fullName>
    </submittedName>
</protein>
<evidence type="ECO:0000313" key="3">
    <source>
        <dbReference type="Proteomes" id="UP001474421"/>
    </source>
</evidence>
<organism evidence="2 3">
    <name type="scientific">Crotalus adamanteus</name>
    <name type="common">Eastern diamondback rattlesnake</name>
    <dbReference type="NCBI Taxonomy" id="8729"/>
    <lineage>
        <taxon>Eukaryota</taxon>
        <taxon>Metazoa</taxon>
        <taxon>Chordata</taxon>
        <taxon>Craniata</taxon>
        <taxon>Vertebrata</taxon>
        <taxon>Euteleostomi</taxon>
        <taxon>Lepidosauria</taxon>
        <taxon>Squamata</taxon>
        <taxon>Bifurcata</taxon>
        <taxon>Unidentata</taxon>
        <taxon>Episquamata</taxon>
        <taxon>Toxicofera</taxon>
        <taxon>Serpentes</taxon>
        <taxon>Colubroidea</taxon>
        <taxon>Viperidae</taxon>
        <taxon>Crotalinae</taxon>
        <taxon>Crotalus</taxon>
    </lineage>
</organism>
<gene>
    <name evidence="2" type="ORF">NXF25_017872</name>
</gene>
<evidence type="ECO:0000313" key="2">
    <source>
        <dbReference type="EMBL" id="KAK9391483.1"/>
    </source>
</evidence>
<feature type="compositionally biased region" description="Acidic residues" evidence="1">
    <location>
        <begin position="108"/>
        <end position="128"/>
    </location>
</feature>
<feature type="compositionally biased region" description="Basic residues" evidence="1">
    <location>
        <begin position="53"/>
        <end position="66"/>
    </location>
</feature>
<reference evidence="2 3" key="1">
    <citation type="journal article" date="2024" name="Proc. Natl. Acad. Sci. U.S.A.">
        <title>The genetic regulatory architecture and epigenomic basis for age-related changes in rattlesnake venom.</title>
        <authorList>
            <person name="Hogan M.P."/>
            <person name="Holding M.L."/>
            <person name="Nystrom G.S."/>
            <person name="Colston T.J."/>
            <person name="Bartlett D.A."/>
            <person name="Mason A.J."/>
            <person name="Ellsworth S.A."/>
            <person name="Rautsaw R.M."/>
            <person name="Lawrence K.C."/>
            <person name="Strickland J.L."/>
            <person name="He B."/>
            <person name="Fraser P."/>
            <person name="Margres M.J."/>
            <person name="Gilbert D.M."/>
            <person name="Gibbs H.L."/>
            <person name="Parkinson C.L."/>
            <person name="Rokyta D.R."/>
        </authorList>
    </citation>
    <scope>NUCLEOTIDE SEQUENCE [LARGE SCALE GENOMIC DNA]</scope>
    <source>
        <strain evidence="2">DRR0105</strain>
    </source>
</reference>
<comment type="caution">
    <text evidence="2">The sequence shown here is derived from an EMBL/GenBank/DDBJ whole genome shotgun (WGS) entry which is preliminary data.</text>
</comment>
<dbReference type="EMBL" id="JAOTOJ010000018">
    <property type="protein sequence ID" value="KAK9391483.1"/>
    <property type="molecule type" value="Genomic_DNA"/>
</dbReference>
<dbReference type="AlphaFoldDB" id="A0AAW1ANS0"/>
<keyword evidence="2" id="KW-0547">Nucleotide-binding</keyword>
<dbReference type="GO" id="GO:0004386">
    <property type="term" value="F:helicase activity"/>
    <property type="evidence" value="ECO:0007669"/>
    <property type="project" value="UniProtKB-KW"/>
</dbReference>
<name>A0AAW1ANS0_CROAD</name>
<feature type="region of interest" description="Disordered" evidence="1">
    <location>
        <begin position="36"/>
        <end position="194"/>
    </location>
</feature>
<keyword evidence="2" id="KW-0347">Helicase</keyword>
<keyword evidence="3" id="KW-1185">Reference proteome</keyword>
<accession>A0AAW1ANS0</accession>
<feature type="compositionally biased region" description="Basic residues" evidence="1">
    <location>
        <begin position="91"/>
        <end position="104"/>
    </location>
</feature>